<feature type="signal peptide" evidence="1">
    <location>
        <begin position="1"/>
        <end position="24"/>
    </location>
</feature>
<dbReference type="InterPro" id="IPR025293">
    <property type="entry name" value="YfiR/HmsC-like"/>
</dbReference>
<dbReference type="Pfam" id="PF13689">
    <property type="entry name" value="DUF4154"/>
    <property type="match status" value="1"/>
</dbReference>
<keyword evidence="3" id="KW-1185">Reference proteome</keyword>
<evidence type="ECO:0000313" key="2">
    <source>
        <dbReference type="EMBL" id="MFD1000763.1"/>
    </source>
</evidence>
<dbReference type="RefSeq" id="WP_377580218.1">
    <property type="nucleotide sequence ID" value="NZ_JBHTKA010000007.1"/>
</dbReference>
<keyword evidence="1" id="KW-0732">Signal</keyword>
<feature type="chain" id="PRO_5046636344" evidence="1">
    <location>
        <begin position="25"/>
        <end position="171"/>
    </location>
</feature>
<reference evidence="3" key="1">
    <citation type="journal article" date="2019" name="Int. J. Syst. Evol. Microbiol.">
        <title>The Global Catalogue of Microorganisms (GCM) 10K type strain sequencing project: providing services to taxonomists for standard genome sequencing and annotation.</title>
        <authorList>
            <consortium name="The Broad Institute Genomics Platform"/>
            <consortium name="The Broad Institute Genome Sequencing Center for Infectious Disease"/>
            <person name="Wu L."/>
            <person name="Ma J."/>
        </authorList>
    </citation>
    <scope>NUCLEOTIDE SEQUENCE [LARGE SCALE GENOMIC DNA]</scope>
    <source>
        <strain evidence="3">CCUG 58938</strain>
    </source>
</reference>
<name>A0ABW3K465_9BACT</name>
<sequence length="171" mass="19069">MFRKIRFIVLAVSLAMCMHASAWAQTSAFDELQVAYIFNFAKYVKWPKEGSAIVIGIYGEVKNIGYWTQLLSEKKVRNKPLQLKQIETLTNLDDINIIYVPESGSEDFKLLAAATAGKSILLVTEEDLIKRGAAISFVVEDDRLKFKLKQSALADIGLTATEGLLKLAILK</sequence>
<dbReference type="Proteomes" id="UP001597112">
    <property type="component" value="Unassembled WGS sequence"/>
</dbReference>
<evidence type="ECO:0000313" key="3">
    <source>
        <dbReference type="Proteomes" id="UP001597112"/>
    </source>
</evidence>
<gene>
    <name evidence="2" type="ORF">ACFQ21_15665</name>
</gene>
<protein>
    <submittedName>
        <fullName evidence="2">YfiR family protein</fullName>
    </submittedName>
</protein>
<proteinExistence type="predicted"/>
<evidence type="ECO:0000256" key="1">
    <source>
        <dbReference type="SAM" id="SignalP"/>
    </source>
</evidence>
<accession>A0ABW3K465</accession>
<comment type="caution">
    <text evidence="2">The sequence shown here is derived from an EMBL/GenBank/DDBJ whole genome shotgun (WGS) entry which is preliminary data.</text>
</comment>
<organism evidence="2 3">
    <name type="scientific">Ohtaekwangia kribbensis</name>
    <dbReference type="NCBI Taxonomy" id="688913"/>
    <lineage>
        <taxon>Bacteria</taxon>
        <taxon>Pseudomonadati</taxon>
        <taxon>Bacteroidota</taxon>
        <taxon>Cytophagia</taxon>
        <taxon>Cytophagales</taxon>
        <taxon>Fulvivirgaceae</taxon>
        <taxon>Ohtaekwangia</taxon>
    </lineage>
</organism>
<dbReference type="EMBL" id="JBHTKA010000007">
    <property type="protein sequence ID" value="MFD1000763.1"/>
    <property type="molecule type" value="Genomic_DNA"/>
</dbReference>